<evidence type="ECO:0000256" key="3">
    <source>
        <dbReference type="ARBA" id="ARBA00022452"/>
    </source>
</evidence>
<keyword evidence="6 8" id="KW-0472">Membrane</keyword>
<dbReference type="InterPro" id="IPR012910">
    <property type="entry name" value="Plug_dom"/>
</dbReference>
<evidence type="ECO:0000256" key="5">
    <source>
        <dbReference type="ARBA" id="ARBA00022729"/>
    </source>
</evidence>
<dbReference type="InterPro" id="IPR039426">
    <property type="entry name" value="TonB-dep_rcpt-like"/>
</dbReference>
<dbReference type="GO" id="GO:0015344">
    <property type="term" value="F:siderophore uptake transmembrane transporter activity"/>
    <property type="evidence" value="ECO:0007669"/>
    <property type="project" value="TreeGrafter"/>
</dbReference>
<evidence type="ECO:0000256" key="7">
    <source>
        <dbReference type="ARBA" id="ARBA00023237"/>
    </source>
</evidence>
<protein>
    <submittedName>
        <fullName evidence="10">Outer membrane vitamin B12 receptor BtuB</fullName>
    </submittedName>
</protein>
<dbReference type="Gene3D" id="2.170.130.10">
    <property type="entry name" value="TonB-dependent receptor, plug domain"/>
    <property type="match status" value="1"/>
</dbReference>
<comment type="similarity">
    <text evidence="8">Belongs to the TonB-dependent receptor family.</text>
</comment>
<proteinExistence type="inferred from homology"/>
<evidence type="ECO:0000313" key="10">
    <source>
        <dbReference type="EMBL" id="CAA9395639.1"/>
    </source>
</evidence>
<dbReference type="GO" id="GO:0044718">
    <property type="term" value="P:siderophore transmembrane transport"/>
    <property type="evidence" value="ECO:0007669"/>
    <property type="project" value="TreeGrafter"/>
</dbReference>
<name>A0A6J4NYV8_9BACT</name>
<evidence type="ECO:0000256" key="2">
    <source>
        <dbReference type="ARBA" id="ARBA00022448"/>
    </source>
</evidence>
<dbReference type="PANTHER" id="PTHR30069">
    <property type="entry name" value="TONB-DEPENDENT OUTER MEMBRANE RECEPTOR"/>
    <property type="match status" value="1"/>
</dbReference>
<organism evidence="10">
    <name type="scientific">uncultured Pyrinomonadaceae bacterium</name>
    <dbReference type="NCBI Taxonomy" id="2283094"/>
    <lineage>
        <taxon>Bacteria</taxon>
        <taxon>Pseudomonadati</taxon>
        <taxon>Acidobacteriota</taxon>
        <taxon>Blastocatellia</taxon>
        <taxon>Blastocatellales</taxon>
        <taxon>Pyrinomonadaceae</taxon>
        <taxon>environmental samples</taxon>
    </lineage>
</organism>
<evidence type="ECO:0000256" key="1">
    <source>
        <dbReference type="ARBA" id="ARBA00004571"/>
    </source>
</evidence>
<evidence type="ECO:0000259" key="9">
    <source>
        <dbReference type="Pfam" id="PF07715"/>
    </source>
</evidence>
<keyword evidence="2 8" id="KW-0813">Transport</keyword>
<dbReference type="SUPFAM" id="SSF117074">
    <property type="entry name" value="Hypothetical protein PA1324"/>
    <property type="match status" value="1"/>
</dbReference>
<keyword evidence="10" id="KW-0675">Receptor</keyword>
<gene>
    <name evidence="10" type="ORF">AVDCRST_MAG74-2001</name>
</gene>
<dbReference type="EMBL" id="CADCUR010000105">
    <property type="protein sequence ID" value="CAA9395639.1"/>
    <property type="molecule type" value="Genomic_DNA"/>
</dbReference>
<dbReference type="SUPFAM" id="SSF56935">
    <property type="entry name" value="Porins"/>
    <property type="match status" value="1"/>
</dbReference>
<evidence type="ECO:0000256" key="4">
    <source>
        <dbReference type="ARBA" id="ARBA00022692"/>
    </source>
</evidence>
<dbReference type="Gene3D" id="2.40.170.20">
    <property type="entry name" value="TonB-dependent receptor, beta-barrel domain"/>
    <property type="match status" value="1"/>
</dbReference>
<dbReference type="AlphaFoldDB" id="A0A6J4NYV8"/>
<keyword evidence="7 8" id="KW-0998">Cell outer membrane</keyword>
<dbReference type="InterPro" id="IPR037066">
    <property type="entry name" value="Plug_dom_sf"/>
</dbReference>
<accession>A0A6J4NYV8</accession>
<keyword evidence="4 8" id="KW-0812">Transmembrane</keyword>
<dbReference type="PROSITE" id="PS52016">
    <property type="entry name" value="TONB_DEPENDENT_REC_3"/>
    <property type="match status" value="1"/>
</dbReference>
<dbReference type="InterPro" id="IPR036942">
    <property type="entry name" value="Beta-barrel_TonB_sf"/>
</dbReference>
<evidence type="ECO:0000256" key="8">
    <source>
        <dbReference type="PROSITE-ProRule" id="PRU01360"/>
    </source>
</evidence>
<keyword evidence="3 8" id="KW-1134">Transmembrane beta strand</keyword>
<comment type="subcellular location">
    <subcellularLocation>
        <location evidence="1 8">Cell outer membrane</location>
        <topology evidence="1 8">Multi-pass membrane protein</topology>
    </subcellularLocation>
</comment>
<feature type="domain" description="TonB-dependent receptor plug" evidence="9">
    <location>
        <begin position="129"/>
        <end position="237"/>
    </location>
</feature>
<evidence type="ECO:0000256" key="6">
    <source>
        <dbReference type="ARBA" id="ARBA00023136"/>
    </source>
</evidence>
<dbReference type="Pfam" id="PF07715">
    <property type="entry name" value="Plug"/>
    <property type="match status" value="1"/>
</dbReference>
<sequence length="809" mass="89043">MRIIKVLSLICFLTIGILAQTSAIVSGTLYEQKTAGKVLSNLEVKLISATEPTRWFLTITDSNGNYLFVNVPDGIYSLVYPNSLGEEEKKIIVVKNGETVSEEGQPIVRPSLLGEVSVIASGSQQVDAEVSKTVNIIGAQELRDRADFSLVESLRSIPGFRIQQLGGFGRTANIKTRGLRNQDTAVLIDGIRFRDATAITGDATPFLSDFTLTSVNRIEVLRGSGSSLYGTNAIGGTIDFQTPRPETGFHGNLSGAFGSYGLGRFRGNVSNGTEDGKFGFNFGASRTVYTKGIDGEDDANNTNVQSRIEYNPFERTNISARFFVSDAFVRLNSNPNFIGAALPVSMRTIIDAVPLSREELRRYENGTPLAQLNRGGANFVPDANDPDNSQRSRFFNGQAVLTHVFSDRLVFQGYYSGLRSQRKNDNGTRGIGFQSASVGFFDGTIQNVNGHFNWTPNRFNEITAGYEFEHEKYGNDGFTPSGTGNFTARAFQSSNTIYAQDLIKLLDNKLQIAGGFRVQFFDLKTPKFSLNNAPYTNLTLENPPNAYTFDGAASYFFEKSKTKIRAHVGNGYRVPSLYERFGTFFSSFGTPRFVALGAPDLQPEKTIAFDGGVEQNLFGNRARLSATYFYTRLIDTIGFGTLPQPDPFGRSNQASGGGYLNTKGGIARGGEFSGDVRVTDSTDVFASYTFTNSDQRTSQVPTVGIIETLGIPKHQFTLVATQRFKRAWATFDFLAASSYLAPIGFPTRVFRFDGNRRADLTGGYNFPLRSERFNLRVFGTIENLLGDDYYENGFRTFDRNGRIGLSFGF</sequence>
<dbReference type="GO" id="GO:0009279">
    <property type="term" value="C:cell outer membrane"/>
    <property type="evidence" value="ECO:0007669"/>
    <property type="project" value="UniProtKB-SubCell"/>
</dbReference>
<dbReference type="PANTHER" id="PTHR30069:SF29">
    <property type="entry name" value="HEMOGLOBIN AND HEMOGLOBIN-HAPTOGLOBIN-BINDING PROTEIN 1-RELATED"/>
    <property type="match status" value="1"/>
</dbReference>
<reference evidence="10" key="1">
    <citation type="submission" date="2020-02" db="EMBL/GenBank/DDBJ databases">
        <authorList>
            <person name="Meier V. D."/>
        </authorList>
    </citation>
    <scope>NUCLEOTIDE SEQUENCE</scope>
    <source>
        <strain evidence="10">AVDCRST_MAG74</strain>
    </source>
</reference>
<keyword evidence="5" id="KW-0732">Signal</keyword>